<evidence type="ECO:0000313" key="2">
    <source>
        <dbReference type="EMBL" id="ASP37813.1"/>
    </source>
</evidence>
<dbReference type="NCBIfam" id="NF033580">
    <property type="entry name" value="transpos_IS5_3"/>
    <property type="match status" value="1"/>
</dbReference>
<protein>
    <submittedName>
        <fullName evidence="2">IS5/IS1182 family transposase</fullName>
    </submittedName>
</protein>
<dbReference type="Proteomes" id="UP000202440">
    <property type="component" value="Chromosome"/>
</dbReference>
<organism evidence="2 3">
    <name type="scientific">Bacterioplanes sanyensis</name>
    <dbReference type="NCBI Taxonomy" id="1249553"/>
    <lineage>
        <taxon>Bacteria</taxon>
        <taxon>Pseudomonadati</taxon>
        <taxon>Pseudomonadota</taxon>
        <taxon>Gammaproteobacteria</taxon>
        <taxon>Oceanospirillales</taxon>
        <taxon>Oceanospirillaceae</taxon>
        <taxon>Bacterioplanes</taxon>
    </lineage>
</organism>
<name>A0A222FHW2_9GAMM</name>
<dbReference type="EMBL" id="CP022530">
    <property type="protein sequence ID" value="ASP37813.1"/>
    <property type="molecule type" value="Genomic_DNA"/>
</dbReference>
<dbReference type="InterPro" id="IPR002559">
    <property type="entry name" value="Transposase_11"/>
</dbReference>
<dbReference type="GO" id="GO:0003677">
    <property type="term" value="F:DNA binding"/>
    <property type="evidence" value="ECO:0007669"/>
    <property type="project" value="InterPro"/>
</dbReference>
<dbReference type="AlphaFoldDB" id="A0A222FHW2"/>
<dbReference type="KEGG" id="bsan:CHH28_03595"/>
<reference evidence="2 3" key="1">
    <citation type="submission" date="2017-07" db="EMBL/GenBank/DDBJ databases">
        <title>Annotated genome sequence of Bacterioplanes sanyensis isolated from Red Sea.</title>
        <authorList>
            <person name="Rehman Z.U."/>
        </authorList>
    </citation>
    <scope>NUCLEOTIDE SEQUENCE [LARGE SCALE GENOMIC DNA]</scope>
    <source>
        <strain evidence="2 3">NV9</strain>
    </source>
</reference>
<dbReference type="GO" id="GO:0006313">
    <property type="term" value="P:DNA transposition"/>
    <property type="evidence" value="ECO:0007669"/>
    <property type="project" value="InterPro"/>
</dbReference>
<accession>A0A222FHW2</accession>
<dbReference type="PANTHER" id="PTHR30007:SF1">
    <property type="entry name" value="BLR1914 PROTEIN"/>
    <property type="match status" value="1"/>
</dbReference>
<dbReference type="GO" id="GO:0004803">
    <property type="term" value="F:transposase activity"/>
    <property type="evidence" value="ECO:0007669"/>
    <property type="project" value="InterPro"/>
</dbReference>
<evidence type="ECO:0000259" key="1">
    <source>
        <dbReference type="Pfam" id="PF01609"/>
    </source>
</evidence>
<dbReference type="Pfam" id="PF01609">
    <property type="entry name" value="DDE_Tnp_1"/>
    <property type="match status" value="1"/>
</dbReference>
<feature type="domain" description="Transposase IS4-like" evidence="1">
    <location>
        <begin position="15"/>
        <end position="149"/>
    </location>
</feature>
<dbReference type="RefSeq" id="WP_094059022.1">
    <property type="nucleotide sequence ID" value="NZ_CP022530.1"/>
</dbReference>
<evidence type="ECO:0000313" key="3">
    <source>
        <dbReference type="Proteomes" id="UP000202440"/>
    </source>
</evidence>
<sequence>MAVLRQQKRGLGVGKTKRGKGSKWMIVVDGEGVPIGLTLGSASPAEVKLIEALLNVAYGKSKVKRLIYDKAADSDPLRMALKKRGIDLICPHRRNRKKAPLQDGRKLRRYARRWKVERTFSWLGNYRRLVVRWERKLSMYRAFFHAACMMIVLKKL</sequence>
<gene>
    <name evidence="2" type="ORF">CHH28_03595</name>
</gene>
<keyword evidence="3" id="KW-1185">Reference proteome</keyword>
<dbReference type="PANTHER" id="PTHR30007">
    <property type="entry name" value="PHP DOMAIN PROTEIN"/>
    <property type="match status" value="1"/>
</dbReference>
<proteinExistence type="predicted"/>